<dbReference type="InterPro" id="IPR013320">
    <property type="entry name" value="ConA-like_dom_sf"/>
</dbReference>
<evidence type="ECO:0000259" key="5">
    <source>
        <dbReference type="PROSITE" id="PS50188"/>
    </source>
</evidence>
<dbReference type="InterPro" id="IPR043136">
    <property type="entry name" value="B30.2/SPRY_sf"/>
</dbReference>
<dbReference type="InterPro" id="IPR006574">
    <property type="entry name" value="PRY"/>
</dbReference>
<keyword evidence="3" id="KW-0862">Zinc</keyword>
<evidence type="ECO:0000256" key="1">
    <source>
        <dbReference type="ARBA" id="ARBA00022723"/>
    </source>
</evidence>
<reference evidence="6" key="1">
    <citation type="thesis" date="2020" institute="ProQuest LLC" country="789 East Eisenhower Parkway, Ann Arbor, MI, USA">
        <title>Comparative Genomics and Chromosome Evolution.</title>
        <authorList>
            <person name="Mudd A.B."/>
        </authorList>
    </citation>
    <scope>NUCLEOTIDE SEQUENCE</scope>
    <source>
        <strain evidence="6">1538</strain>
        <tissue evidence="6">Blood</tissue>
    </source>
</reference>
<dbReference type="InterPro" id="IPR001870">
    <property type="entry name" value="B30.2/SPRY"/>
</dbReference>
<dbReference type="GO" id="GO:0008270">
    <property type="term" value="F:zinc ion binding"/>
    <property type="evidence" value="ECO:0007669"/>
    <property type="project" value="UniProtKB-KW"/>
</dbReference>
<keyword evidence="1" id="KW-0479">Metal-binding</keyword>
<evidence type="ECO:0000256" key="3">
    <source>
        <dbReference type="ARBA" id="ARBA00022833"/>
    </source>
</evidence>
<dbReference type="AlphaFoldDB" id="A0AAV3A435"/>
<evidence type="ECO:0000313" key="6">
    <source>
        <dbReference type="EMBL" id="DBA21829.1"/>
    </source>
</evidence>
<proteinExistence type="predicted"/>
<keyword evidence="2" id="KW-0863">Zinc-finger</keyword>
<dbReference type="InterPro" id="IPR051051">
    <property type="entry name" value="E3_ubiq-ligase_TRIM/RNF"/>
</dbReference>
<dbReference type="PANTHER" id="PTHR25465:SF36">
    <property type="entry name" value="E3 UBIQUITIN-PROTEIN LIGASE TRIM7"/>
    <property type="match status" value="1"/>
</dbReference>
<protein>
    <recommendedName>
        <fullName evidence="5">B30.2/SPRY domain-containing protein</fullName>
    </recommendedName>
</protein>
<sequence>MSLWFHVISGATHISFDPQTVNNRLALSDDLKTVTVTNKNIQYEKSERRFTTSQVLCLESFSSQCCYWEISTKDSHGWGVGAATADMARDGKLGRNNLSWCVEWSKDRLCAWHNNQDICVAIPRPLTIGVLLDLQEQKLTFYSISADSQILIHVYNLQRQGPIFPAVWLYGLTVGNSLTIRDIQRINMSHQ</sequence>
<evidence type="ECO:0000256" key="2">
    <source>
        <dbReference type="ARBA" id="ARBA00022771"/>
    </source>
</evidence>
<dbReference type="PRINTS" id="PR01407">
    <property type="entry name" value="BUTYPHLNCDUF"/>
</dbReference>
<dbReference type="SUPFAM" id="SSF49899">
    <property type="entry name" value="Concanavalin A-like lectins/glucanases"/>
    <property type="match status" value="1"/>
</dbReference>
<dbReference type="Proteomes" id="UP001181693">
    <property type="component" value="Unassembled WGS sequence"/>
</dbReference>
<dbReference type="SMART" id="SM00589">
    <property type="entry name" value="PRY"/>
    <property type="match status" value="1"/>
</dbReference>
<dbReference type="Gene3D" id="2.60.120.920">
    <property type="match status" value="1"/>
</dbReference>
<dbReference type="Pfam" id="PF00622">
    <property type="entry name" value="SPRY"/>
    <property type="match status" value="1"/>
</dbReference>
<dbReference type="PROSITE" id="PS50188">
    <property type="entry name" value="B302_SPRY"/>
    <property type="match status" value="1"/>
</dbReference>
<dbReference type="InterPro" id="IPR003879">
    <property type="entry name" value="Butyrophylin_SPRY"/>
</dbReference>
<dbReference type="PANTHER" id="PTHR25465">
    <property type="entry name" value="B-BOX DOMAIN CONTAINING"/>
    <property type="match status" value="1"/>
</dbReference>
<feature type="domain" description="B30.2/SPRY" evidence="5">
    <location>
        <begin position="1"/>
        <end position="185"/>
    </location>
</feature>
<accession>A0AAV3A435</accession>
<dbReference type="InterPro" id="IPR003877">
    <property type="entry name" value="SPRY_dom"/>
</dbReference>
<dbReference type="SMART" id="SM00449">
    <property type="entry name" value="SPRY"/>
    <property type="match status" value="1"/>
</dbReference>
<dbReference type="EMBL" id="DYDO01000006">
    <property type="protein sequence ID" value="DBA21829.1"/>
    <property type="molecule type" value="Genomic_DNA"/>
</dbReference>
<evidence type="ECO:0000313" key="7">
    <source>
        <dbReference type="Proteomes" id="UP001181693"/>
    </source>
</evidence>
<dbReference type="Pfam" id="PF13765">
    <property type="entry name" value="PRY"/>
    <property type="match status" value="1"/>
</dbReference>
<comment type="caution">
    <text evidence="6">The sequence shown here is derived from an EMBL/GenBank/DDBJ whole genome shotgun (WGS) entry which is preliminary data.</text>
</comment>
<evidence type="ECO:0000256" key="4">
    <source>
        <dbReference type="ARBA" id="ARBA00023054"/>
    </source>
</evidence>
<organism evidence="6 7">
    <name type="scientific">Pyxicephalus adspersus</name>
    <name type="common">African bullfrog</name>
    <dbReference type="NCBI Taxonomy" id="30357"/>
    <lineage>
        <taxon>Eukaryota</taxon>
        <taxon>Metazoa</taxon>
        <taxon>Chordata</taxon>
        <taxon>Craniata</taxon>
        <taxon>Vertebrata</taxon>
        <taxon>Euteleostomi</taxon>
        <taxon>Amphibia</taxon>
        <taxon>Batrachia</taxon>
        <taxon>Anura</taxon>
        <taxon>Neobatrachia</taxon>
        <taxon>Ranoidea</taxon>
        <taxon>Pyxicephalidae</taxon>
        <taxon>Pyxicephalinae</taxon>
        <taxon>Pyxicephalus</taxon>
    </lineage>
</organism>
<dbReference type="GO" id="GO:0005737">
    <property type="term" value="C:cytoplasm"/>
    <property type="evidence" value="ECO:0007669"/>
    <property type="project" value="UniProtKB-ARBA"/>
</dbReference>
<gene>
    <name evidence="6" type="ORF">GDO54_012958</name>
</gene>
<keyword evidence="7" id="KW-1185">Reference proteome</keyword>
<name>A0AAV3A435_PYXAD</name>
<keyword evidence="4" id="KW-0175">Coiled coil</keyword>